<dbReference type="PANTHER" id="PTHR24416">
    <property type="entry name" value="TYROSINE-PROTEIN KINASE RECEPTOR"/>
    <property type="match status" value="1"/>
</dbReference>
<feature type="domain" description="Protein kinase" evidence="1">
    <location>
        <begin position="1"/>
        <end position="153"/>
    </location>
</feature>
<dbReference type="InterPro" id="IPR011009">
    <property type="entry name" value="Kinase-like_dom_sf"/>
</dbReference>
<evidence type="ECO:0000313" key="2">
    <source>
        <dbReference type="EMBL" id="UYV64419.1"/>
    </source>
</evidence>
<dbReference type="PRINTS" id="PR00109">
    <property type="entry name" value="TYRKINASE"/>
</dbReference>
<name>A0ABY6K7X5_9ARAC</name>
<dbReference type="InterPro" id="IPR001245">
    <property type="entry name" value="Ser-Thr/Tyr_kinase_cat_dom"/>
</dbReference>
<protein>
    <submittedName>
        <fullName evidence="2">KDR</fullName>
    </submittedName>
</protein>
<dbReference type="PROSITE" id="PS50011">
    <property type="entry name" value="PROTEIN_KINASE_DOM"/>
    <property type="match status" value="1"/>
</dbReference>
<dbReference type="PANTHER" id="PTHR24416:SF600">
    <property type="entry name" value="PDGF- AND VEGF-RECEPTOR RELATED, ISOFORM J"/>
    <property type="match status" value="1"/>
</dbReference>
<reference evidence="2 3" key="1">
    <citation type="submission" date="2022-01" db="EMBL/GenBank/DDBJ databases">
        <title>A chromosomal length assembly of Cordylochernes scorpioides.</title>
        <authorList>
            <person name="Zeh D."/>
            <person name="Zeh J."/>
        </authorList>
    </citation>
    <scope>NUCLEOTIDE SEQUENCE [LARGE SCALE GENOMIC DNA]</scope>
    <source>
        <strain evidence="2">IN4F17</strain>
        <tissue evidence="2">Whole Body</tissue>
    </source>
</reference>
<dbReference type="Gene3D" id="1.10.510.10">
    <property type="entry name" value="Transferase(Phosphotransferase) domain 1"/>
    <property type="match status" value="1"/>
</dbReference>
<dbReference type="InterPro" id="IPR020635">
    <property type="entry name" value="Tyr_kinase_cat_dom"/>
</dbReference>
<feature type="non-terminal residue" evidence="2">
    <location>
        <position position="1"/>
    </location>
</feature>
<organism evidence="2 3">
    <name type="scientific">Cordylochernes scorpioides</name>
    <dbReference type="NCBI Taxonomy" id="51811"/>
    <lineage>
        <taxon>Eukaryota</taxon>
        <taxon>Metazoa</taxon>
        <taxon>Ecdysozoa</taxon>
        <taxon>Arthropoda</taxon>
        <taxon>Chelicerata</taxon>
        <taxon>Arachnida</taxon>
        <taxon>Pseudoscorpiones</taxon>
        <taxon>Cheliferoidea</taxon>
        <taxon>Chernetidae</taxon>
        <taxon>Cordylochernes</taxon>
    </lineage>
</organism>
<dbReference type="Proteomes" id="UP001235939">
    <property type="component" value="Chromosome 03"/>
</dbReference>
<evidence type="ECO:0000313" key="3">
    <source>
        <dbReference type="Proteomes" id="UP001235939"/>
    </source>
</evidence>
<dbReference type="InterPro" id="IPR008266">
    <property type="entry name" value="Tyr_kinase_AS"/>
</dbReference>
<gene>
    <name evidence="2" type="ORF">LAZ67_3000640</name>
</gene>
<accession>A0ABY6K7X5</accession>
<dbReference type="SMART" id="SM00219">
    <property type="entry name" value="TyrKc"/>
    <property type="match status" value="1"/>
</dbReference>
<proteinExistence type="predicted"/>
<sequence length="169" mass="19027">MFVLQPDAIYREVIHRDLAARNVLLADNHVVKICDFGLAKDCYKYSNYVKKGDGPLPIKWMAIESIRDKVFTTKSDVWSFGVFLWEVFSLGGNPYPGVSTVDGLYGQLVRGERMETPPRAPPAVGALMAECWLPEPQDRPDFVALGRRLGELLEGKVRQVYTLLELIAL</sequence>
<evidence type="ECO:0000259" key="1">
    <source>
        <dbReference type="PROSITE" id="PS50011"/>
    </source>
</evidence>
<dbReference type="Pfam" id="PF07714">
    <property type="entry name" value="PK_Tyr_Ser-Thr"/>
    <property type="match status" value="1"/>
</dbReference>
<dbReference type="EMBL" id="CP092865">
    <property type="protein sequence ID" value="UYV64419.1"/>
    <property type="molecule type" value="Genomic_DNA"/>
</dbReference>
<dbReference type="InterPro" id="IPR000719">
    <property type="entry name" value="Prot_kinase_dom"/>
</dbReference>
<dbReference type="PROSITE" id="PS00109">
    <property type="entry name" value="PROTEIN_KINASE_TYR"/>
    <property type="match status" value="1"/>
</dbReference>
<dbReference type="SUPFAM" id="SSF56112">
    <property type="entry name" value="Protein kinase-like (PK-like)"/>
    <property type="match status" value="1"/>
</dbReference>
<keyword evidence="3" id="KW-1185">Reference proteome</keyword>
<dbReference type="InterPro" id="IPR050122">
    <property type="entry name" value="RTK"/>
</dbReference>